<proteinExistence type="predicted"/>
<keyword evidence="2" id="KW-1185">Reference proteome</keyword>
<dbReference type="HOGENOM" id="CLU_3051927_0_0_1"/>
<organism evidence="1 2">
    <name type="scientific">Sphaerobolus stellatus (strain SS14)</name>
    <dbReference type="NCBI Taxonomy" id="990650"/>
    <lineage>
        <taxon>Eukaryota</taxon>
        <taxon>Fungi</taxon>
        <taxon>Dikarya</taxon>
        <taxon>Basidiomycota</taxon>
        <taxon>Agaricomycotina</taxon>
        <taxon>Agaricomycetes</taxon>
        <taxon>Phallomycetidae</taxon>
        <taxon>Geastrales</taxon>
        <taxon>Sphaerobolaceae</taxon>
        <taxon>Sphaerobolus</taxon>
    </lineage>
</organism>
<evidence type="ECO:0000313" key="1">
    <source>
        <dbReference type="EMBL" id="KIJ31988.1"/>
    </source>
</evidence>
<evidence type="ECO:0000313" key="2">
    <source>
        <dbReference type="Proteomes" id="UP000054279"/>
    </source>
</evidence>
<accession>A0A0C9TPK4</accession>
<protein>
    <submittedName>
        <fullName evidence="1">Uncharacterized protein</fullName>
    </submittedName>
</protein>
<sequence length="54" mass="6076">MDFFTTIIQAVSSTPETEVHGAAEFDVQTRSLVEELRIIPSVFCSFRGHCHAYT</sequence>
<dbReference type="EMBL" id="KN837233">
    <property type="protein sequence ID" value="KIJ31988.1"/>
    <property type="molecule type" value="Genomic_DNA"/>
</dbReference>
<dbReference type="AlphaFoldDB" id="A0A0C9TPK4"/>
<dbReference type="Proteomes" id="UP000054279">
    <property type="component" value="Unassembled WGS sequence"/>
</dbReference>
<gene>
    <name evidence="1" type="ORF">M422DRAFT_266219</name>
</gene>
<name>A0A0C9TPK4_SPHS4</name>
<reference evidence="1 2" key="1">
    <citation type="submission" date="2014-06" db="EMBL/GenBank/DDBJ databases">
        <title>Evolutionary Origins and Diversification of the Mycorrhizal Mutualists.</title>
        <authorList>
            <consortium name="DOE Joint Genome Institute"/>
            <consortium name="Mycorrhizal Genomics Consortium"/>
            <person name="Kohler A."/>
            <person name="Kuo A."/>
            <person name="Nagy L.G."/>
            <person name="Floudas D."/>
            <person name="Copeland A."/>
            <person name="Barry K.W."/>
            <person name="Cichocki N."/>
            <person name="Veneault-Fourrey C."/>
            <person name="LaButti K."/>
            <person name="Lindquist E.A."/>
            <person name="Lipzen A."/>
            <person name="Lundell T."/>
            <person name="Morin E."/>
            <person name="Murat C."/>
            <person name="Riley R."/>
            <person name="Ohm R."/>
            <person name="Sun H."/>
            <person name="Tunlid A."/>
            <person name="Henrissat B."/>
            <person name="Grigoriev I.V."/>
            <person name="Hibbett D.S."/>
            <person name="Martin F."/>
        </authorList>
    </citation>
    <scope>NUCLEOTIDE SEQUENCE [LARGE SCALE GENOMIC DNA]</scope>
    <source>
        <strain evidence="1 2">SS14</strain>
    </source>
</reference>